<dbReference type="EMBL" id="JAZAVJ010000169">
    <property type="protein sequence ID" value="KAK7408904.1"/>
    <property type="molecule type" value="Genomic_DNA"/>
</dbReference>
<sequence>MATVIQWVLDTRSLWPAAQQTRDLSTVASRALSLLSTDEQATVLRYFHARDAKLALGSILLKRYAIARFCDVPWTEAVPVRDERTKPVFRLPDGSQPLLFNVSHQAGLVVLLGVHRPPPGVAVGVDVVSPLERRGRDQQSLDSEGWPHFVDVHAEVLSPREAAALKLLAPGSSAEDRDCALRYFYALWCLREAYVKMTGDALLASWLDELEMRRFAPPEEMRAPQEVWFQGQRVEDVDMRLVPLLGDYMVSTAVRRGKAGEKIKIGDFTHLDIDQVVAFGEAADAS</sequence>
<dbReference type="InterPro" id="IPR037143">
    <property type="entry name" value="4-PPantetheinyl_Trfase_dom_sf"/>
</dbReference>
<dbReference type="PANTHER" id="PTHR12215:SF10">
    <property type="entry name" value="L-AMINOADIPATE-SEMIALDEHYDE DEHYDROGENASE-PHOSPHOPANTETHEINYL TRANSFERASE"/>
    <property type="match status" value="1"/>
</dbReference>
<evidence type="ECO:0000256" key="1">
    <source>
        <dbReference type="ARBA" id="ARBA00013172"/>
    </source>
</evidence>
<comment type="caution">
    <text evidence="5">The sequence shown here is derived from an EMBL/GenBank/DDBJ whole genome shotgun (WGS) entry which is preliminary data.</text>
</comment>
<protein>
    <recommendedName>
        <fullName evidence="1">holo-[acyl-carrier-protein] synthase</fullName>
        <ecNumber evidence="1">2.7.8.7</ecNumber>
    </recommendedName>
</protein>
<proteinExistence type="predicted"/>
<dbReference type="InterPro" id="IPR050559">
    <property type="entry name" value="P-Pant_transferase_sf"/>
</dbReference>
<keyword evidence="2" id="KW-0808">Transferase</keyword>
<gene>
    <name evidence="5" type="ORF">QQX98_008908</name>
</gene>
<dbReference type="Pfam" id="PF01648">
    <property type="entry name" value="ACPS"/>
    <property type="match status" value="1"/>
</dbReference>
<evidence type="ECO:0000259" key="3">
    <source>
        <dbReference type="Pfam" id="PF01648"/>
    </source>
</evidence>
<dbReference type="InterPro" id="IPR055066">
    <property type="entry name" value="AASDHPPT_N"/>
</dbReference>
<dbReference type="PANTHER" id="PTHR12215">
    <property type="entry name" value="PHOSPHOPANTETHEINE TRANSFERASE"/>
    <property type="match status" value="1"/>
</dbReference>
<organism evidence="5 6">
    <name type="scientific">Neonectria punicea</name>
    <dbReference type="NCBI Taxonomy" id="979145"/>
    <lineage>
        <taxon>Eukaryota</taxon>
        <taxon>Fungi</taxon>
        <taxon>Dikarya</taxon>
        <taxon>Ascomycota</taxon>
        <taxon>Pezizomycotina</taxon>
        <taxon>Sordariomycetes</taxon>
        <taxon>Hypocreomycetidae</taxon>
        <taxon>Hypocreales</taxon>
        <taxon>Nectriaceae</taxon>
        <taxon>Neonectria</taxon>
    </lineage>
</organism>
<dbReference type="Pfam" id="PF22624">
    <property type="entry name" value="AASDHPPT_N"/>
    <property type="match status" value="1"/>
</dbReference>
<feature type="domain" description="4'-phosphopantetheinyl transferase" evidence="3">
    <location>
        <begin position="122"/>
        <end position="207"/>
    </location>
</feature>
<dbReference type="InterPro" id="IPR008278">
    <property type="entry name" value="4-PPantetheinyl_Trfase_dom"/>
</dbReference>
<accession>A0ABR1GTT8</accession>
<dbReference type="EC" id="2.7.8.7" evidence="1"/>
<evidence type="ECO:0000313" key="6">
    <source>
        <dbReference type="Proteomes" id="UP001498476"/>
    </source>
</evidence>
<dbReference type="Proteomes" id="UP001498476">
    <property type="component" value="Unassembled WGS sequence"/>
</dbReference>
<keyword evidence="6" id="KW-1185">Reference proteome</keyword>
<dbReference type="Gene3D" id="3.90.470.20">
    <property type="entry name" value="4'-phosphopantetheinyl transferase domain"/>
    <property type="match status" value="1"/>
</dbReference>
<reference evidence="5 6" key="1">
    <citation type="journal article" date="2025" name="Microbiol. Resour. Announc.">
        <title>Draft genome sequences for Neonectria magnoliae and Neonectria punicea, canker pathogens of Liriodendron tulipifera and Acer saccharum in West Virginia.</title>
        <authorList>
            <person name="Petronek H.M."/>
            <person name="Kasson M.T."/>
            <person name="Metheny A.M."/>
            <person name="Stauder C.M."/>
            <person name="Lovett B."/>
            <person name="Lynch S.C."/>
            <person name="Garnas J.R."/>
            <person name="Kasson L.R."/>
            <person name="Stajich J.E."/>
        </authorList>
    </citation>
    <scope>NUCLEOTIDE SEQUENCE [LARGE SCALE GENOMIC DNA]</scope>
    <source>
        <strain evidence="5 6">NRRL 64653</strain>
    </source>
</reference>
<feature type="domain" description="4'-phosphopantetheinyl transferase N-terminal" evidence="4">
    <location>
        <begin position="29"/>
        <end position="113"/>
    </location>
</feature>
<evidence type="ECO:0000259" key="4">
    <source>
        <dbReference type="Pfam" id="PF22624"/>
    </source>
</evidence>
<evidence type="ECO:0000313" key="5">
    <source>
        <dbReference type="EMBL" id="KAK7408904.1"/>
    </source>
</evidence>
<name>A0ABR1GTT8_9HYPO</name>
<dbReference type="SUPFAM" id="SSF56214">
    <property type="entry name" value="4'-phosphopantetheinyl transferase"/>
    <property type="match status" value="2"/>
</dbReference>
<evidence type="ECO:0000256" key="2">
    <source>
        <dbReference type="ARBA" id="ARBA00022679"/>
    </source>
</evidence>